<proteinExistence type="predicted"/>
<name>B3ENF1_CHLPB</name>
<accession>B3ENF1</accession>
<dbReference type="HOGENOM" id="CLU_2750403_0_0_10"/>
<reference evidence="1" key="1">
    <citation type="submission" date="2008-06" db="EMBL/GenBank/DDBJ databases">
        <title>Complete sequence of Chlorobium phaeobacteroides BS1.</title>
        <authorList>
            <consortium name="US DOE Joint Genome Institute"/>
            <person name="Lucas S."/>
            <person name="Copeland A."/>
            <person name="Lapidus A."/>
            <person name="Glavina del Rio T."/>
            <person name="Dalin E."/>
            <person name="Tice H."/>
            <person name="Bruce D."/>
            <person name="Goodwin L."/>
            <person name="Pitluck S."/>
            <person name="Schmutz J."/>
            <person name="Larimer F."/>
            <person name="Land M."/>
            <person name="Hauser L."/>
            <person name="Kyrpides N."/>
            <person name="Ovchinnikova G."/>
            <person name="Li T."/>
            <person name="Liu Z."/>
            <person name="Zhao F."/>
            <person name="Overmann J."/>
            <person name="Bryant D.A."/>
            <person name="Richardson P."/>
        </authorList>
    </citation>
    <scope>NUCLEOTIDE SEQUENCE [LARGE SCALE GENOMIC DNA]</scope>
    <source>
        <strain evidence="1">BS1</strain>
    </source>
</reference>
<dbReference type="AlphaFoldDB" id="B3ENF1"/>
<gene>
    <name evidence="1" type="ordered locus">Cphamn1_0727</name>
</gene>
<dbReference type="OrthoDB" id="9798269at2"/>
<protein>
    <submittedName>
        <fullName evidence="1">Uncharacterized protein</fullName>
    </submittedName>
</protein>
<dbReference type="KEGG" id="cpb:Cphamn1_0727"/>
<dbReference type="EMBL" id="CP001101">
    <property type="protein sequence ID" value="ACE03681.1"/>
    <property type="molecule type" value="Genomic_DNA"/>
</dbReference>
<evidence type="ECO:0000313" key="1">
    <source>
        <dbReference type="EMBL" id="ACE03681.1"/>
    </source>
</evidence>
<sequence length="70" mass="7674">MQNHVIRIEQALRTFGGVPLTHGTLLSILGECRSPNNKTARMIDEGSVGTTHADFCRIRIKEIGAKNGEL</sequence>
<organism evidence="1">
    <name type="scientific">Chlorobium phaeobacteroides (strain BS1)</name>
    <dbReference type="NCBI Taxonomy" id="331678"/>
    <lineage>
        <taxon>Bacteria</taxon>
        <taxon>Pseudomonadati</taxon>
        <taxon>Chlorobiota</taxon>
        <taxon>Chlorobiia</taxon>
        <taxon>Chlorobiales</taxon>
        <taxon>Chlorobiaceae</taxon>
        <taxon>Chlorobium/Pelodictyon group</taxon>
        <taxon>Chlorobium</taxon>
    </lineage>
</organism>